<dbReference type="CDD" id="cd00038">
    <property type="entry name" value="CAP_ED"/>
    <property type="match status" value="1"/>
</dbReference>
<dbReference type="InterPro" id="IPR000595">
    <property type="entry name" value="cNMP-bd_dom"/>
</dbReference>
<dbReference type="Proteomes" id="UP000199072">
    <property type="component" value="Unassembled WGS sequence"/>
</dbReference>
<dbReference type="GO" id="GO:0016301">
    <property type="term" value="F:kinase activity"/>
    <property type="evidence" value="ECO:0007669"/>
    <property type="project" value="UniProtKB-KW"/>
</dbReference>
<dbReference type="RefSeq" id="WP_091148699.1">
    <property type="nucleotide sequence ID" value="NZ_FNAI01000003.1"/>
</dbReference>
<dbReference type="EMBL" id="FNAI01000003">
    <property type="protein sequence ID" value="SDE05828.1"/>
    <property type="molecule type" value="Genomic_DNA"/>
</dbReference>
<organism evidence="2 3">
    <name type="scientific">Mucilaginibacter pineti</name>
    <dbReference type="NCBI Taxonomy" id="1391627"/>
    <lineage>
        <taxon>Bacteria</taxon>
        <taxon>Pseudomonadati</taxon>
        <taxon>Bacteroidota</taxon>
        <taxon>Sphingobacteriia</taxon>
        <taxon>Sphingobacteriales</taxon>
        <taxon>Sphingobacteriaceae</taxon>
        <taxon>Mucilaginibacter</taxon>
    </lineage>
</organism>
<dbReference type="SUPFAM" id="SSF51206">
    <property type="entry name" value="cAMP-binding domain-like"/>
    <property type="match status" value="1"/>
</dbReference>
<dbReference type="InterPro" id="IPR018490">
    <property type="entry name" value="cNMP-bd_dom_sf"/>
</dbReference>
<evidence type="ECO:0000313" key="3">
    <source>
        <dbReference type="Proteomes" id="UP000199072"/>
    </source>
</evidence>
<evidence type="ECO:0000259" key="1">
    <source>
        <dbReference type="PROSITE" id="PS50042"/>
    </source>
</evidence>
<dbReference type="AlphaFoldDB" id="A0A1G6ZT16"/>
<name>A0A1G6ZT16_9SPHI</name>
<protein>
    <submittedName>
        <fullName evidence="2">cAMP-binding domain of CRP or a regulatory subunit of cAMP-dependent protein kinases</fullName>
    </submittedName>
</protein>
<reference evidence="2 3" key="1">
    <citation type="submission" date="2016-10" db="EMBL/GenBank/DDBJ databases">
        <authorList>
            <person name="de Groot N.N."/>
        </authorList>
    </citation>
    <scope>NUCLEOTIDE SEQUENCE [LARGE SCALE GENOMIC DNA]</scope>
    <source>
        <strain evidence="2 3">47C3B</strain>
    </source>
</reference>
<gene>
    <name evidence="2" type="ORF">SAMN05216464_103488</name>
</gene>
<proteinExistence type="predicted"/>
<sequence length="207" mass="24024">MYQNLLNHLSRYVALNQEDIEVVQSVLNYKKVSKKTFLLTEGDISQARYFVVSGCLRMYIINADGSKQVMQFAIEGWWIGDYKSLETGKPSQYYIQAEEDSEIIILDKTAIEQLAIKVPRIERYFRIMMQIAYTTVLKRVEILLCWSAEERYLQFNSSFPDFVQRIPQYSLASFLGMTPEFLSTLRGKVRKTSKEQNLPATGVEKSI</sequence>
<dbReference type="OrthoDB" id="1092431at2"/>
<accession>A0A1G6ZT16</accession>
<keyword evidence="3" id="KW-1185">Reference proteome</keyword>
<dbReference type="InterPro" id="IPR014710">
    <property type="entry name" value="RmlC-like_jellyroll"/>
</dbReference>
<dbReference type="Pfam" id="PF00027">
    <property type="entry name" value="cNMP_binding"/>
    <property type="match status" value="1"/>
</dbReference>
<dbReference type="Gene3D" id="2.60.120.10">
    <property type="entry name" value="Jelly Rolls"/>
    <property type="match status" value="1"/>
</dbReference>
<keyword evidence="2" id="KW-0418">Kinase</keyword>
<dbReference type="STRING" id="1391627.SAMN05216464_103488"/>
<dbReference type="PROSITE" id="PS50042">
    <property type="entry name" value="CNMP_BINDING_3"/>
    <property type="match status" value="1"/>
</dbReference>
<keyword evidence="2" id="KW-0808">Transferase</keyword>
<feature type="domain" description="Cyclic nucleotide-binding" evidence="1">
    <location>
        <begin position="11"/>
        <end position="123"/>
    </location>
</feature>
<evidence type="ECO:0000313" key="2">
    <source>
        <dbReference type="EMBL" id="SDE05828.1"/>
    </source>
</evidence>